<evidence type="ECO:0000313" key="2">
    <source>
        <dbReference type="Proteomes" id="UP000093199"/>
    </source>
</evidence>
<protein>
    <recommendedName>
        <fullName evidence="3">Ribbon-helix-helix protein CopG domain-containing protein</fullName>
    </recommendedName>
</protein>
<proteinExistence type="predicted"/>
<organism evidence="1 2">
    <name type="scientific">Caryophanon tenue</name>
    <dbReference type="NCBI Taxonomy" id="33978"/>
    <lineage>
        <taxon>Bacteria</taxon>
        <taxon>Bacillati</taxon>
        <taxon>Bacillota</taxon>
        <taxon>Bacilli</taxon>
        <taxon>Bacillales</taxon>
        <taxon>Caryophanaceae</taxon>
        <taxon>Caryophanon</taxon>
    </lineage>
</organism>
<keyword evidence="2" id="KW-1185">Reference proteome</keyword>
<name>A0A1C0YAN7_9BACL</name>
<dbReference type="Proteomes" id="UP000093199">
    <property type="component" value="Unassembled WGS sequence"/>
</dbReference>
<gene>
    <name evidence="1" type="ORF">A6M13_15740</name>
</gene>
<evidence type="ECO:0000313" key="1">
    <source>
        <dbReference type="EMBL" id="OCS84238.1"/>
    </source>
</evidence>
<dbReference type="EMBL" id="MASJ01000028">
    <property type="protein sequence ID" value="OCS84238.1"/>
    <property type="molecule type" value="Genomic_DNA"/>
</dbReference>
<dbReference type="STRING" id="33978.A6M13_15740"/>
<reference evidence="1 2" key="1">
    <citation type="submission" date="2016-07" db="EMBL/GenBank/DDBJ databases">
        <title>Caryophanon tenue genome sequencing.</title>
        <authorList>
            <person name="Verma A."/>
            <person name="Pal Y."/>
            <person name="Krishnamurthi S."/>
        </authorList>
    </citation>
    <scope>NUCLEOTIDE SEQUENCE [LARGE SCALE GENOMIC DNA]</scope>
    <source>
        <strain evidence="1 2">DSM 14152</strain>
    </source>
</reference>
<sequence>MARKPVSLRIKCTVEEMAIFQRAASARGIDLSLFVRYYLLLVAAMKVEEMHSSKWLFEFEVVEEMKRIIRLIQQQREA</sequence>
<dbReference type="RefSeq" id="WP_066546634.1">
    <property type="nucleotide sequence ID" value="NZ_MASJ01000028.1"/>
</dbReference>
<accession>A0A1C0YAN7</accession>
<comment type="caution">
    <text evidence="1">The sequence shown here is derived from an EMBL/GenBank/DDBJ whole genome shotgun (WGS) entry which is preliminary data.</text>
</comment>
<dbReference type="AlphaFoldDB" id="A0A1C0YAN7"/>
<evidence type="ECO:0008006" key="3">
    <source>
        <dbReference type="Google" id="ProtNLM"/>
    </source>
</evidence>